<dbReference type="SMART" id="SM00382">
    <property type="entry name" value="AAA"/>
    <property type="match status" value="1"/>
</dbReference>
<keyword evidence="7" id="KW-1185">Reference proteome</keyword>
<dbReference type="InterPro" id="IPR054472">
    <property type="entry name" value="WHD"/>
</dbReference>
<accession>A0ABW2F8C8</accession>
<dbReference type="InterPro" id="IPR003593">
    <property type="entry name" value="AAA+_ATPase"/>
</dbReference>
<dbReference type="RefSeq" id="WP_378048854.1">
    <property type="nucleotide sequence ID" value="NZ_JBHMDN010000018.1"/>
</dbReference>
<name>A0ABW2F8C8_9BACL</name>
<dbReference type="Proteomes" id="UP001596378">
    <property type="component" value="Unassembled WGS sequence"/>
</dbReference>
<dbReference type="Pfam" id="PF22977">
    <property type="entry name" value="WHD"/>
    <property type="match status" value="1"/>
</dbReference>
<comment type="similarity">
    <text evidence="1">Belongs to the AAA ATPase family.</text>
</comment>
<comment type="caution">
    <text evidence="6">The sequence shown here is derived from an EMBL/GenBank/DDBJ whole genome shotgun (WGS) entry which is preliminary data.</text>
</comment>
<feature type="domain" description="AAA+ ATPase" evidence="5">
    <location>
        <begin position="525"/>
        <end position="657"/>
    </location>
</feature>
<dbReference type="PANTHER" id="PTHR23073">
    <property type="entry name" value="26S PROTEASOME REGULATORY SUBUNIT"/>
    <property type="match status" value="1"/>
</dbReference>
<evidence type="ECO:0000256" key="3">
    <source>
        <dbReference type="ARBA" id="ARBA00022840"/>
    </source>
</evidence>
<sequence length="751" mass="83990">MERIAARAEVAEAEAGAGAPYRDGAEAVRGWLEWLDAGIALMLHRRERLDRELASAADAFGPNPAARDFRPRAGGPASGEPEDGTERELSLQWERARIRAEHAARLGERDGAFLPIPYLARLFGLTALEQRMVWICLAVEADRKYESAFALLQGERGATYPSRDLAAALAASDEAERRLAARILRGDGLLNRYFLREAGGARKDGTTLNRFCRLDERIVRFALDSAALPETLARYMDLVSPSSEPPPLLGHFDIQTKLREWLASRVEEDESGRTPLIVSLWGAEGTGKRTQVAHLGVHFDEALLYVDMAKLPEEEEGGPDALDDVFREAAIQQAIPVFCGFLPASDGEAARRRKQAWLERLARQPGTVFLLSEAPCRSLDRRGAIGLELEIPGLREEERLEAWRALARAYEVEDGLDWEALSSRFVFQPGQIASALKAARASAQWRAAGGGREQVGWSDLIQACYRQLSHNLAAKSKRLSPKNRWQDLVLPEEQTHKLRHACNHIRFKHTVYGSWGFERKLSYGTGVSLLFSGPPGTGKTMAAEIAANELDMEIYKIDLSQIMSKYIGETEKNLRDIFDEAQSSYAILFFDEADALFGKRSEVKDSHDKNANTEVAFLLQKMEEYRGISILATNYLQNMDEAFLRRINYVIRFPFPDEKQREAIWRNIFPPQTPLASDLDCGFLGRKLQMSGGSIKNIALTAAFLASGSGDAVGMKQVLQAYQYELDKTNRAITRDELGEYGYFFDEIRHG</sequence>
<dbReference type="Pfam" id="PF00004">
    <property type="entry name" value="AAA"/>
    <property type="match status" value="1"/>
</dbReference>
<evidence type="ECO:0000256" key="1">
    <source>
        <dbReference type="ARBA" id="ARBA00006914"/>
    </source>
</evidence>
<gene>
    <name evidence="6" type="ORF">ACFQMJ_06425</name>
</gene>
<dbReference type="EMBL" id="JBHTAI010000003">
    <property type="protein sequence ID" value="MFC7148170.1"/>
    <property type="molecule type" value="Genomic_DNA"/>
</dbReference>
<evidence type="ECO:0000256" key="4">
    <source>
        <dbReference type="SAM" id="MobiDB-lite"/>
    </source>
</evidence>
<evidence type="ECO:0000313" key="7">
    <source>
        <dbReference type="Proteomes" id="UP001596378"/>
    </source>
</evidence>
<organism evidence="6 7">
    <name type="scientific">Cohnella cellulosilytica</name>
    <dbReference type="NCBI Taxonomy" id="986710"/>
    <lineage>
        <taxon>Bacteria</taxon>
        <taxon>Bacillati</taxon>
        <taxon>Bacillota</taxon>
        <taxon>Bacilli</taxon>
        <taxon>Bacillales</taxon>
        <taxon>Paenibacillaceae</taxon>
        <taxon>Cohnella</taxon>
    </lineage>
</organism>
<proteinExistence type="inferred from homology"/>
<keyword evidence="3" id="KW-0067">ATP-binding</keyword>
<dbReference type="CDD" id="cd19481">
    <property type="entry name" value="RecA-like_protease"/>
    <property type="match status" value="1"/>
</dbReference>
<dbReference type="InterPro" id="IPR003959">
    <property type="entry name" value="ATPase_AAA_core"/>
</dbReference>
<keyword evidence="2" id="KW-0547">Nucleotide-binding</keyword>
<dbReference type="Gene3D" id="3.40.50.300">
    <property type="entry name" value="P-loop containing nucleotide triphosphate hydrolases"/>
    <property type="match status" value="1"/>
</dbReference>
<evidence type="ECO:0000256" key="2">
    <source>
        <dbReference type="ARBA" id="ARBA00022741"/>
    </source>
</evidence>
<feature type="region of interest" description="Disordered" evidence="4">
    <location>
        <begin position="60"/>
        <end position="89"/>
    </location>
</feature>
<dbReference type="SUPFAM" id="SSF52540">
    <property type="entry name" value="P-loop containing nucleoside triphosphate hydrolases"/>
    <property type="match status" value="2"/>
</dbReference>
<dbReference type="InterPro" id="IPR050221">
    <property type="entry name" value="26S_Proteasome_ATPase"/>
</dbReference>
<evidence type="ECO:0000313" key="6">
    <source>
        <dbReference type="EMBL" id="MFC7148170.1"/>
    </source>
</evidence>
<protein>
    <submittedName>
        <fullName evidence="6">AAA family ATPase</fullName>
    </submittedName>
</protein>
<reference evidence="7" key="1">
    <citation type="journal article" date="2019" name="Int. J. Syst. Evol. Microbiol.">
        <title>The Global Catalogue of Microorganisms (GCM) 10K type strain sequencing project: providing services to taxonomists for standard genome sequencing and annotation.</title>
        <authorList>
            <consortium name="The Broad Institute Genomics Platform"/>
            <consortium name="The Broad Institute Genome Sequencing Center for Infectious Disease"/>
            <person name="Wu L."/>
            <person name="Ma J."/>
        </authorList>
    </citation>
    <scope>NUCLEOTIDE SEQUENCE [LARGE SCALE GENOMIC DNA]</scope>
    <source>
        <strain evidence="7">KCTC 12907</strain>
    </source>
</reference>
<evidence type="ECO:0000259" key="5">
    <source>
        <dbReference type="SMART" id="SM00382"/>
    </source>
</evidence>
<dbReference type="InterPro" id="IPR027417">
    <property type="entry name" value="P-loop_NTPase"/>
</dbReference>